<evidence type="ECO:0000313" key="2">
    <source>
        <dbReference type="EMBL" id="TWI88404.1"/>
    </source>
</evidence>
<dbReference type="InterPro" id="IPR035986">
    <property type="entry name" value="PKD_dom_sf"/>
</dbReference>
<reference evidence="2 3" key="1">
    <citation type="journal article" date="2013" name="Stand. Genomic Sci.">
        <title>Genomic Encyclopedia of Type Strains, Phase I: The one thousand microbial genomes (KMG-I) project.</title>
        <authorList>
            <person name="Kyrpides N.C."/>
            <person name="Woyke T."/>
            <person name="Eisen J.A."/>
            <person name="Garrity G."/>
            <person name="Lilburn T.G."/>
            <person name="Beck B.J."/>
            <person name="Whitman W.B."/>
            <person name="Hugenholtz P."/>
            <person name="Klenk H.P."/>
        </authorList>
    </citation>
    <scope>NUCLEOTIDE SEQUENCE [LARGE SCALE GENOMIC DNA]</scope>
    <source>
        <strain evidence="2 3">DSM 13484</strain>
    </source>
</reference>
<organism evidence="2 3">
    <name type="scientific">Chitinophaga japonensis</name>
    <name type="common">Flexibacter japonensis</name>
    <dbReference type="NCBI Taxonomy" id="104662"/>
    <lineage>
        <taxon>Bacteria</taxon>
        <taxon>Pseudomonadati</taxon>
        <taxon>Bacteroidota</taxon>
        <taxon>Chitinophagia</taxon>
        <taxon>Chitinophagales</taxon>
        <taxon>Chitinophagaceae</taxon>
        <taxon>Chitinophaga</taxon>
    </lineage>
</organism>
<dbReference type="SUPFAM" id="SSF49299">
    <property type="entry name" value="PKD domain"/>
    <property type="match status" value="1"/>
</dbReference>
<dbReference type="Gene3D" id="2.60.40.10">
    <property type="entry name" value="Immunoglobulins"/>
    <property type="match status" value="1"/>
</dbReference>
<dbReference type="CDD" id="cd00146">
    <property type="entry name" value="PKD"/>
    <property type="match status" value="1"/>
</dbReference>
<dbReference type="NCBIfam" id="TIGR04131">
    <property type="entry name" value="Bac_Flav_CTERM"/>
    <property type="match status" value="1"/>
</dbReference>
<name>A0A562T574_CHIJA</name>
<evidence type="ECO:0000259" key="1">
    <source>
        <dbReference type="PROSITE" id="PS50093"/>
    </source>
</evidence>
<dbReference type="PROSITE" id="PS51257">
    <property type="entry name" value="PROKAR_LIPOPROTEIN"/>
    <property type="match status" value="1"/>
</dbReference>
<accession>A0A562T574</accession>
<dbReference type="InterPro" id="IPR026341">
    <property type="entry name" value="T9SS_type_B"/>
</dbReference>
<evidence type="ECO:0000313" key="3">
    <source>
        <dbReference type="Proteomes" id="UP000316778"/>
    </source>
</evidence>
<dbReference type="Pfam" id="PF13585">
    <property type="entry name" value="CHU_C"/>
    <property type="match status" value="1"/>
</dbReference>
<comment type="caution">
    <text evidence="2">The sequence shown here is derived from an EMBL/GenBank/DDBJ whole genome shotgun (WGS) entry which is preliminary data.</text>
</comment>
<dbReference type="InterPro" id="IPR000601">
    <property type="entry name" value="PKD_dom"/>
</dbReference>
<gene>
    <name evidence="2" type="ORF">LX66_2489</name>
</gene>
<keyword evidence="3" id="KW-1185">Reference proteome</keyword>
<dbReference type="PROSITE" id="PS50093">
    <property type="entry name" value="PKD"/>
    <property type="match status" value="1"/>
</dbReference>
<protein>
    <submittedName>
        <fullName evidence="2">Gliding motility-associated-like protein</fullName>
    </submittedName>
</protein>
<dbReference type="Proteomes" id="UP000316778">
    <property type="component" value="Unassembled WGS sequence"/>
</dbReference>
<sequence length="574" mass="63487">MSHMRSRCYLLTSTRLILAVSVLCIQLIASCHAYASSRKVWLTPFTFSSTCVNTDIPFTITDDMGIDSVQWDFGDPGSGALNTSADMEPEHLYASIGTYTVTLIAYRAGVADTTQQNITIVTPVAYNFPEPIDTTLCEGQTITLSAPVIPGATYEWQRPDSIGSSIVADTTSTYKVKINGCLVPDSVNVYFTPIPEIELGNDHLLCINEAIRLDATSQDGNYQWYRDFAPITGANASTYVVTTSGTYSVEVDAQGCGIYRDTVTINFGGREHPFSLGPDTLLCPGESITITPQISGATRYEWSTGSRNPSVTVSSPVDLWVFIEVDRECEVLDSIRVDYNRLRGVDLGNDTTICKGEFLVLTADFGTGTYLWQDSSDQATYYVREPGYYYVRAQIGRCVSSDTIHVQYDDTLRVNLGPDTVLCRGERLMLHPVGAGSDYKWQDSTMVPIYAVTEPGYYAVVANNACGQAIDSVSVLLKDCDCQVYLPTAFSPNGDGRNDYFRPIYRCQLSDFKLSIYDRWGARIFYSSDPAVAWTGRQRNVPMNVGTYVWVMEYRNMNAPEALVKKTGTVTVVY</sequence>
<dbReference type="EMBL" id="VLLG01000003">
    <property type="protein sequence ID" value="TWI88404.1"/>
    <property type="molecule type" value="Genomic_DNA"/>
</dbReference>
<feature type="domain" description="PKD" evidence="1">
    <location>
        <begin position="68"/>
        <end position="105"/>
    </location>
</feature>
<dbReference type="InterPro" id="IPR013783">
    <property type="entry name" value="Ig-like_fold"/>
</dbReference>
<proteinExistence type="predicted"/>
<dbReference type="AlphaFoldDB" id="A0A562T574"/>
<dbReference type="Pfam" id="PF18911">
    <property type="entry name" value="PKD_4"/>
    <property type="match status" value="1"/>
</dbReference>